<dbReference type="GO" id="GO:0005662">
    <property type="term" value="C:DNA replication factor A complex"/>
    <property type="evidence" value="ECO:0000318"/>
    <property type="project" value="GO_Central"/>
</dbReference>
<dbReference type="GO" id="GO:0006260">
    <property type="term" value="P:DNA replication"/>
    <property type="evidence" value="ECO:0000318"/>
    <property type="project" value="GO_Central"/>
</dbReference>
<dbReference type="AlphaFoldDB" id="Q9GYL8"/>
<organism evidence="3 4">
    <name type="scientific">Caenorhabditis elegans</name>
    <dbReference type="NCBI Taxonomy" id="6239"/>
    <lineage>
        <taxon>Eukaryota</taxon>
        <taxon>Metazoa</taxon>
        <taxon>Ecdysozoa</taxon>
        <taxon>Nematoda</taxon>
        <taxon>Chromadorea</taxon>
        <taxon>Rhabditida</taxon>
        <taxon>Rhabditina</taxon>
        <taxon>Rhabditomorpha</taxon>
        <taxon>Rhabditoidea</taxon>
        <taxon>Rhabditidae</taxon>
        <taxon>Peloderinae</taxon>
        <taxon>Caenorhabditis</taxon>
    </lineage>
</organism>
<dbReference type="PhylomeDB" id="Q9GYL8"/>
<dbReference type="GeneID" id="187559"/>
<evidence type="ECO:0000256" key="1">
    <source>
        <dbReference type="ARBA" id="ARBA00023125"/>
    </source>
</evidence>
<dbReference type="OrthoDB" id="1751331at2759"/>
<dbReference type="SUPFAM" id="SSF50249">
    <property type="entry name" value="Nucleic acid-binding proteins"/>
    <property type="match status" value="3"/>
</dbReference>
<dbReference type="GO" id="GO:0043047">
    <property type="term" value="F:single-stranded telomeric DNA binding"/>
    <property type="evidence" value="ECO:0000318"/>
    <property type="project" value="GO_Central"/>
</dbReference>
<dbReference type="UCSC" id="R03H10.7">
    <property type="organism name" value="c. elegans"/>
</dbReference>
<name>Q9GYL8_CAEEL</name>
<reference evidence="3 4" key="1">
    <citation type="journal article" date="1998" name="Science">
        <title>Genome sequence of the nematode C. elegans: a platform for investigating biology.</title>
        <authorList>
            <consortium name="The C. elegans sequencing consortium"/>
            <person name="Sulson J.E."/>
            <person name="Waterston R."/>
        </authorList>
    </citation>
    <scope>NUCLEOTIDE SEQUENCE [LARGE SCALE GENOMIC DNA]</scope>
    <source>
        <strain evidence="3 4">Bristol N2</strain>
    </source>
</reference>
<dbReference type="GO" id="GO:0006289">
    <property type="term" value="P:nucleotide-excision repair"/>
    <property type="evidence" value="ECO:0000318"/>
    <property type="project" value="GO_Central"/>
</dbReference>
<dbReference type="Bgee" id="WBGene00019859">
    <property type="expression patterns" value="Expressed in larva and 3 other cell types or tissues"/>
</dbReference>
<dbReference type="Proteomes" id="UP000001940">
    <property type="component" value="Chromosome II"/>
</dbReference>
<accession>Q9GYL8</accession>
<dbReference type="RefSeq" id="NP_494734.3">
    <property type="nucleotide sequence ID" value="NM_062333.3"/>
</dbReference>
<dbReference type="PeptideAtlas" id="Q9GYL8"/>
<keyword evidence="1" id="KW-0238">DNA-binding</keyword>
<dbReference type="GO" id="GO:0007004">
    <property type="term" value="P:telomere maintenance via telomerase"/>
    <property type="evidence" value="ECO:0000318"/>
    <property type="project" value="GO_Central"/>
</dbReference>
<dbReference type="HOGENOM" id="CLU_858517_0_0_1"/>
<dbReference type="CDD" id="cd04475">
    <property type="entry name" value="RPA1_DBD_B"/>
    <property type="match status" value="1"/>
</dbReference>
<evidence type="ECO:0007829" key="6">
    <source>
        <dbReference type="PeptideAtlas" id="Q9GYL8"/>
    </source>
</evidence>
<dbReference type="Gene3D" id="2.40.50.140">
    <property type="entry name" value="Nucleic acid-binding proteins"/>
    <property type="match status" value="3"/>
</dbReference>
<evidence type="ECO:0000313" key="3">
    <source>
        <dbReference type="EMBL" id="CCD70304.1"/>
    </source>
</evidence>
<keyword evidence="4" id="KW-1185">Reference proteome</keyword>
<dbReference type="InParanoid" id="Q9GYL8"/>
<evidence type="ECO:0000313" key="5">
    <source>
        <dbReference type="WormBase" id="R03H10.7"/>
    </source>
</evidence>
<evidence type="ECO:0000313" key="4">
    <source>
        <dbReference type="Proteomes" id="UP000001940"/>
    </source>
</evidence>
<dbReference type="CTD" id="187559"/>
<dbReference type="GO" id="GO:0051321">
    <property type="term" value="P:meiotic cell cycle"/>
    <property type="evidence" value="ECO:0000318"/>
    <property type="project" value="GO_Central"/>
</dbReference>
<dbReference type="GO" id="GO:0003684">
    <property type="term" value="F:damaged DNA binding"/>
    <property type="evidence" value="ECO:0000318"/>
    <property type="project" value="GO_Central"/>
</dbReference>
<dbReference type="AGR" id="WB:WBGene00019859"/>
<dbReference type="STRING" id="6239.R03H10.7.1"/>
<sequence>MDRQLTPISKLRPNYSNFIIYGQISFIKSVRNASIFKVTDSDRDTIKCVAFGATGDWCNKELKLKQFCYVLGGKVQPIDKNYNIYPNDEFEIIISNPRDIEIKLDPTILSRLPVTPIENLKESVNYFKIHGRVTLMDTRPPHHYQKRFNFEITDFNGDTIACSASSPEADVFYQNLVKEQSYYLAGGHIKKGHEIYNQTGIDYQIDLNNFTIMEPAPTLLTLPKFNIQRVFLSDVANVKKPIDVLVCIKEFKDVENYTPTENKPPHKRHIQVIDDSKSEIRATFWGYNAVDAIREEFLNKVVAFKGVIPTEGNGQLFLSITPGTRIVIQPEVDGAAYLEAWFDGYNARGAITTISQIPT</sequence>
<dbReference type="SMR" id="Q9GYL8"/>
<dbReference type="PaxDb" id="6239-R03H10.7"/>
<dbReference type="EMBL" id="BX284602">
    <property type="protein sequence ID" value="CCD70304.1"/>
    <property type="molecule type" value="Genomic_DNA"/>
</dbReference>
<proteinExistence type="evidence at protein level"/>
<feature type="domain" description="Replication protein A OB" evidence="2">
    <location>
        <begin position="237"/>
        <end position="314"/>
    </location>
</feature>
<dbReference type="eggNOG" id="KOG0851">
    <property type="taxonomic scope" value="Eukaryota"/>
</dbReference>
<protein>
    <submittedName>
        <fullName evidence="3">Replication protein A OB domain-containing protein</fullName>
    </submittedName>
</protein>
<gene>
    <name evidence="3" type="ORF">CELE_R03H10.7</name>
    <name evidence="3 5" type="ORF">R03H10.7</name>
</gene>
<dbReference type="InterPro" id="IPR012340">
    <property type="entry name" value="NA-bd_OB-fold"/>
</dbReference>
<dbReference type="WormBase" id="R03H10.7">
    <property type="protein sequence ID" value="CE44111"/>
    <property type="gene ID" value="WBGene00019859"/>
</dbReference>
<dbReference type="GO" id="GO:0000724">
    <property type="term" value="P:double-strand break repair via homologous recombination"/>
    <property type="evidence" value="ECO:0000318"/>
    <property type="project" value="GO_Central"/>
</dbReference>
<dbReference type="FunCoup" id="Q9GYL8">
    <property type="interactions" value="2"/>
</dbReference>
<dbReference type="KEGG" id="cel:CELE_R03H10.7"/>
<dbReference type="Pfam" id="PF16900">
    <property type="entry name" value="REPA_OB_2"/>
    <property type="match status" value="1"/>
</dbReference>
<keyword evidence="6" id="KW-1267">Proteomics identification</keyword>
<dbReference type="InterPro" id="IPR031657">
    <property type="entry name" value="REPA_OB_2"/>
</dbReference>
<evidence type="ECO:0000259" key="2">
    <source>
        <dbReference type="Pfam" id="PF16900"/>
    </source>
</evidence>